<protein>
    <submittedName>
        <fullName evidence="2">Uncharacterized protein</fullName>
    </submittedName>
</protein>
<comment type="caution">
    <text evidence="2">The sequence shown here is derived from an EMBL/GenBank/DDBJ whole genome shotgun (WGS) entry which is preliminary data.</text>
</comment>
<feature type="non-terminal residue" evidence="2">
    <location>
        <position position="1"/>
    </location>
</feature>
<dbReference type="Proteomes" id="UP000663870">
    <property type="component" value="Unassembled WGS sequence"/>
</dbReference>
<evidence type="ECO:0000313" key="2">
    <source>
        <dbReference type="EMBL" id="CAF1617625.1"/>
    </source>
</evidence>
<proteinExistence type="predicted"/>
<organism evidence="2 3">
    <name type="scientific">Rotaria sordida</name>
    <dbReference type="NCBI Taxonomy" id="392033"/>
    <lineage>
        <taxon>Eukaryota</taxon>
        <taxon>Metazoa</taxon>
        <taxon>Spiralia</taxon>
        <taxon>Gnathifera</taxon>
        <taxon>Rotifera</taxon>
        <taxon>Eurotatoria</taxon>
        <taxon>Bdelloidea</taxon>
        <taxon>Philodinida</taxon>
        <taxon>Philodinidae</taxon>
        <taxon>Rotaria</taxon>
    </lineage>
</organism>
<reference evidence="2" key="1">
    <citation type="submission" date="2021-02" db="EMBL/GenBank/DDBJ databases">
        <authorList>
            <person name="Nowell W R."/>
        </authorList>
    </citation>
    <scope>NUCLEOTIDE SEQUENCE</scope>
</reference>
<name>A0A816C0L9_9BILA</name>
<keyword evidence="3" id="KW-1185">Reference proteome</keyword>
<dbReference type="AlphaFoldDB" id="A0A816C0L9"/>
<gene>
    <name evidence="2" type="ORF">JXQ802_LOCUS50180</name>
    <name evidence="1" type="ORF">PYM288_LOCUS34033</name>
</gene>
<sequence>MINSPLLDLLFTTTIKMKYKRNRMKININFTMLLNIIQSEFLDAYRDYTEKFQFIELSQELTIIPIHLIRLFFSSIVLNICGKHSSSLIICLNFSGLHKAKKR</sequence>
<dbReference type="EMBL" id="CAJNOL010006411">
    <property type="protein sequence ID" value="CAF1617625.1"/>
    <property type="molecule type" value="Genomic_DNA"/>
</dbReference>
<evidence type="ECO:0000313" key="1">
    <source>
        <dbReference type="EMBL" id="CAF1384665.1"/>
    </source>
</evidence>
<dbReference type="EMBL" id="CAJNOH010004946">
    <property type="protein sequence ID" value="CAF1384665.1"/>
    <property type="molecule type" value="Genomic_DNA"/>
</dbReference>
<accession>A0A816C0L9</accession>
<dbReference type="Proteomes" id="UP000663854">
    <property type="component" value="Unassembled WGS sequence"/>
</dbReference>
<evidence type="ECO:0000313" key="3">
    <source>
        <dbReference type="Proteomes" id="UP000663870"/>
    </source>
</evidence>